<reference evidence="5" key="1">
    <citation type="submission" date="2025-08" db="UniProtKB">
        <authorList>
            <consortium name="RefSeq"/>
        </authorList>
    </citation>
    <scope>IDENTIFICATION</scope>
</reference>
<dbReference type="KEGG" id="cgob:115014449"/>
<dbReference type="GeneID" id="115014449"/>
<dbReference type="GO" id="GO:0008017">
    <property type="term" value="F:microtubule binding"/>
    <property type="evidence" value="ECO:0007669"/>
    <property type="project" value="InterPro"/>
</dbReference>
<dbReference type="GO" id="GO:0000278">
    <property type="term" value="P:mitotic cell cycle"/>
    <property type="evidence" value="ECO:0007669"/>
    <property type="project" value="TreeGrafter"/>
</dbReference>
<evidence type="ECO:0000313" key="4">
    <source>
        <dbReference type="Proteomes" id="UP000504630"/>
    </source>
</evidence>
<dbReference type="GO" id="GO:0010389">
    <property type="term" value="P:regulation of G2/M transition of mitotic cell cycle"/>
    <property type="evidence" value="ECO:0007669"/>
    <property type="project" value="TreeGrafter"/>
</dbReference>
<name>A0A6J2QGP5_COTGO</name>
<gene>
    <name evidence="5" type="primary">LOC115014449</name>
</gene>
<dbReference type="Proteomes" id="UP000504630">
    <property type="component" value="Chromosome 10"/>
</dbReference>
<dbReference type="OrthoDB" id="10255522at2759"/>
<evidence type="ECO:0000259" key="3">
    <source>
        <dbReference type="Pfam" id="PF10490"/>
    </source>
</evidence>
<feature type="region of interest" description="Disordered" evidence="2">
    <location>
        <begin position="338"/>
        <end position="373"/>
    </location>
</feature>
<evidence type="ECO:0000256" key="2">
    <source>
        <dbReference type="SAM" id="MobiDB-lite"/>
    </source>
</evidence>
<feature type="domain" description="Kinetochore protein Cenp-F/LEK1 Rb protein-binding" evidence="3">
    <location>
        <begin position="445"/>
        <end position="478"/>
    </location>
</feature>
<keyword evidence="4" id="KW-1185">Reference proteome</keyword>
<feature type="compositionally biased region" description="Polar residues" evidence="2">
    <location>
        <begin position="355"/>
        <end position="367"/>
    </location>
</feature>
<keyword evidence="1" id="KW-0175">Coiled coil</keyword>
<dbReference type="PANTHER" id="PTHR18874">
    <property type="entry name" value="CMF/LEK/CENP CELL DIVISION-RELATED"/>
    <property type="match status" value="1"/>
</dbReference>
<proteinExistence type="predicted"/>
<dbReference type="RefSeq" id="XP_029297154.1">
    <property type="nucleotide sequence ID" value="XM_029441294.1"/>
</dbReference>
<feature type="region of interest" description="Disordered" evidence="2">
    <location>
        <begin position="275"/>
        <end position="309"/>
    </location>
</feature>
<feature type="region of interest" description="Disordered" evidence="2">
    <location>
        <begin position="58"/>
        <end position="99"/>
    </location>
</feature>
<evidence type="ECO:0000313" key="5">
    <source>
        <dbReference type="RefSeq" id="XP_029297154.1"/>
    </source>
</evidence>
<evidence type="ECO:0000256" key="1">
    <source>
        <dbReference type="SAM" id="Coils"/>
    </source>
</evidence>
<dbReference type="PANTHER" id="PTHR18874:SF10">
    <property type="entry name" value="CENTROMERE PROTEIN F"/>
    <property type="match status" value="1"/>
</dbReference>
<feature type="coiled-coil region" evidence="1">
    <location>
        <begin position="110"/>
        <end position="137"/>
    </location>
</feature>
<feature type="compositionally biased region" description="Basic and acidic residues" evidence="2">
    <location>
        <begin position="345"/>
        <end position="354"/>
    </location>
</feature>
<dbReference type="GO" id="GO:0000922">
    <property type="term" value="C:spindle pole"/>
    <property type="evidence" value="ECO:0007669"/>
    <property type="project" value="TreeGrafter"/>
</dbReference>
<dbReference type="Pfam" id="PF10490">
    <property type="entry name" value="CENP-F_C_Rb_bdg"/>
    <property type="match status" value="1"/>
</dbReference>
<dbReference type="GO" id="GO:0051310">
    <property type="term" value="P:metaphase chromosome alignment"/>
    <property type="evidence" value="ECO:0007669"/>
    <property type="project" value="TreeGrafter"/>
</dbReference>
<feature type="compositionally biased region" description="Basic and acidic residues" evidence="2">
    <location>
        <begin position="75"/>
        <end position="84"/>
    </location>
</feature>
<protein>
    <submittedName>
        <fullName evidence="5">Centromere protein F-like</fullName>
    </submittedName>
</protein>
<feature type="region of interest" description="Disordered" evidence="2">
    <location>
        <begin position="34"/>
        <end position="53"/>
    </location>
</feature>
<dbReference type="InterPro" id="IPR043513">
    <property type="entry name" value="Cenp-F"/>
</dbReference>
<dbReference type="GO" id="GO:0000775">
    <property type="term" value="C:chromosome, centromeric region"/>
    <property type="evidence" value="ECO:0007669"/>
    <property type="project" value="InterPro"/>
</dbReference>
<sequence length="499" mass="55477">MAETQAGGTADAVAELLALRLENQLLKQRIESVTVTSENQEDSVKQSQNTGNAALSCLEKQRSPSVPNDISTDARLQDVSKREDEGDLEREDGRTTMAEEELEAVSELQIDRLHQQVEELQMMLRSLSAETQQQTEELVMWRLASQPAPTFDQFLANTDNQSETQDPISAVRQSQSNQQQTDEMTLSQAPYLGIQESPGNVTFVREDELFLSCSSNKLQGRMLFSRLQNGNVPEPKSLHPSKKTAVLHEYIQDTATIDKESEKENQEINILHQSNTCQTQHKEKRDTEVIQTSSEKAAQPLATKDSHKVSGPKLTKLAECYTGNPSEAKPDAFIATNEMNTSNDSSDRYVRTEMKSVSSQTEESLSPRSAPASELHCAFTQTEEEEEEDEEELVVSPPVCPLPLTEGAELGVKVLFSGSFPIPSDPARLAERIRRNRTQLSAAFDDTEYEPYGLPEVVMKGFADIPSGPSCPYIVRRGLLGTSVVPVLQKDLRQEEETD</sequence>
<dbReference type="InParanoid" id="A0A6J2QGP5"/>
<organism evidence="4 5">
    <name type="scientific">Cottoperca gobio</name>
    <name type="common">Frogmouth</name>
    <name type="synonym">Aphritis gobio</name>
    <dbReference type="NCBI Taxonomy" id="56716"/>
    <lineage>
        <taxon>Eukaryota</taxon>
        <taxon>Metazoa</taxon>
        <taxon>Chordata</taxon>
        <taxon>Craniata</taxon>
        <taxon>Vertebrata</taxon>
        <taxon>Euteleostomi</taxon>
        <taxon>Actinopterygii</taxon>
        <taxon>Neopterygii</taxon>
        <taxon>Teleostei</taxon>
        <taxon>Neoteleostei</taxon>
        <taxon>Acanthomorphata</taxon>
        <taxon>Eupercaria</taxon>
        <taxon>Perciformes</taxon>
        <taxon>Notothenioidei</taxon>
        <taxon>Bovichtidae</taxon>
        <taxon>Cottoperca</taxon>
    </lineage>
</organism>
<accession>A0A6J2QGP5</accession>
<dbReference type="GO" id="GO:0005634">
    <property type="term" value="C:nucleus"/>
    <property type="evidence" value="ECO:0007669"/>
    <property type="project" value="TreeGrafter"/>
</dbReference>
<dbReference type="GO" id="GO:0070840">
    <property type="term" value="F:dynein complex binding"/>
    <property type="evidence" value="ECO:0007669"/>
    <property type="project" value="TreeGrafter"/>
</dbReference>
<dbReference type="InterPro" id="IPR018302">
    <property type="entry name" value="CenpF/LEK1_Rb-prot-bd"/>
</dbReference>
<dbReference type="AlphaFoldDB" id="A0A6J2QGP5"/>